<dbReference type="Proteomes" id="UP000007110">
    <property type="component" value="Unassembled WGS sequence"/>
</dbReference>
<dbReference type="FunFam" id="3.10.110.10:FF:000026">
    <property type="entry name" value="Ubiquitin-conjugating enzyme E2 variant"/>
    <property type="match status" value="1"/>
</dbReference>
<keyword evidence="1" id="KW-0833">Ubl conjugation pathway</keyword>
<keyword evidence="4" id="KW-1185">Reference proteome</keyword>
<dbReference type="KEGG" id="spu:753205"/>
<dbReference type="PROSITE" id="PS50127">
    <property type="entry name" value="UBC_2"/>
    <property type="match status" value="1"/>
</dbReference>
<evidence type="ECO:0000256" key="1">
    <source>
        <dbReference type="ARBA" id="ARBA00022786"/>
    </source>
</evidence>
<dbReference type="OrthoDB" id="6508832at2759"/>
<dbReference type="InParanoid" id="A0A7M7T0M8"/>
<dbReference type="PANTHER" id="PTHR24068">
    <property type="entry name" value="UBIQUITIN-CONJUGATING ENZYME E2"/>
    <property type="match status" value="1"/>
</dbReference>
<accession>A0A7M7T0M8</accession>
<sequence length="141" mass="16036">MTGTYVVPRNFRLLEELEDGQKGAGDGTISWGLVSDDDMMMTEWNGMIIGPNRCSFEGRIYNLKVRCGKRYPDEPPTVYFITRLSLTCVDPQTGEVLRNNLSVLDKWQRSYSIKTILSELKRAMTLKENAKLPQPPEGAKF</sequence>
<protein>
    <recommendedName>
        <fullName evidence="2">UBC core domain-containing protein</fullName>
    </recommendedName>
</protein>
<dbReference type="SMART" id="SM00212">
    <property type="entry name" value="UBCc"/>
    <property type="match status" value="1"/>
</dbReference>
<proteinExistence type="predicted"/>
<dbReference type="Pfam" id="PF00179">
    <property type="entry name" value="UQ_con"/>
    <property type="match status" value="1"/>
</dbReference>
<dbReference type="Gene3D" id="3.10.110.10">
    <property type="entry name" value="Ubiquitin Conjugating Enzyme"/>
    <property type="match status" value="1"/>
</dbReference>
<evidence type="ECO:0000313" key="4">
    <source>
        <dbReference type="Proteomes" id="UP000007110"/>
    </source>
</evidence>
<dbReference type="InterPro" id="IPR016135">
    <property type="entry name" value="UBQ-conjugating_enzyme/RWD"/>
</dbReference>
<evidence type="ECO:0000259" key="2">
    <source>
        <dbReference type="PROSITE" id="PS50127"/>
    </source>
</evidence>
<name>A0A7M7T0M8_STRPU</name>
<organism evidence="3 4">
    <name type="scientific">Strongylocentrotus purpuratus</name>
    <name type="common">Purple sea urchin</name>
    <dbReference type="NCBI Taxonomy" id="7668"/>
    <lineage>
        <taxon>Eukaryota</taxon>
        <taxon>Metazoa</taxon>
        <taxon>Echinodermata</taxon>
        <taxon>Eleutherozoa</taxon>
        <taxon>Echinozoa</taxon>
        <taxon>Echinoidea</taxon>
        <taxon>Euechinoidea</taxon>
        <taxon>Echinacea</taxon>
        <taxon>Camarodonta</taxon>
        <taxon>Echinidea</taxon>
        <taxon>Strongylocentrotidae</taxon>
        <taxon>Strongylocentrotus</taxon>
    </lineage>
</organism>
<dbReference type="FunCoup" id="A0A7M7T0M8">
    <property type="interactions" value="2615"/>
</dbReference>
<dbReference type="RefSeq" id="XP_030845094.1">
    <property type="nucleotide sequence ID" value="XM_030989234.1"/>
</dbReference>
<evidence type="ECO:0000313" key="3">
    <source>
        <dbReference type="EnsemblMetazoa" id="XP_030845094"/>
    </source>
</evidence>
<feature type="domain" description="UBC core" evidence="2">
    <location>
        <begin position="8"/>
        <end position="141"/>
    </location>
</feature>
<dbReference type="CDD" id="cd23807">
    <property type="entry name" value="UEV_UBE2V"/>
    <property type="match status" value="1"/>
</dbReference>
<dbReference type="GeneID" id="753205"/>
<dbReference type="OMA" id="NWSREST"/>
<reference evidence="4" key="1">
    <citation type="submission" date="2015-02" db="EMBL/GenBank/DDBJ databases">
        <title>Genome sequencing for Strongylocentrotus purpuratus.</title>
        <authorList>
            <person name="Murali S."/>
            <person name="Liu Y."/>
            <person name="Vee V."/>
            <person name="English A."/>
            <person name="Wang M."/>
            <person name="Skinner E."/>
            <person name="Han Y."/>
            <person name="Muzny D.M."/>
            <person name="Worley K.C."/>
            <person name="Gibbs R.A."/>
        </authorList>
    </citation>
    <scope>NUCLEOTIDE SEQUENCE</scope>
</reference>
<dbReference type="AlphaFoldDB" id="A0A7M7T0M8"/>
<dbReference type="InterPro" id="IPR000608">
    <property type="entry name" value="UBC"/>
</dbReference>
<dbReference type="SUPFAM" id="SSF54495">
    <property type="entry name" value="UBC-like"/>
    <property type="match status" value="1"/>
</dbReference>
<dbReference type="EnsemblMetazoa" id="XM_030989234">
    <property type="protein sequence ID" value="XP_030845094"/>
    <property type="gene ID" value="LOC753205"/>
</dbReference>
<reference evidence="3" key="2">
    <citation type="submission" date="2021-01" db="UniProtKB">
        <authorList>
            <consortium name="EnsemblMetazoa"/>
        </authorList>
    </citation>
    <scope>IDENTIFICATION</scope>
</reference>